<keyword evidence="2" id="KW-1185">Reference proteome</keyword>
<dbReference type="OrthoDB" id="2013972at2759"/>
<name>A0A8E2JBF3_9PEZI</name>
<protein>
    <submittedName>
        <fullName evidence="1">Uncharacterized protein</fullName>
    </submittedName>
</protein>
<dbReference type="EMBL" id="KV745212">
    <property type="protein sequence ID" value="OCK76430.1"/>
    <property type="molecule type" value="Genomic_DNA"/>
</dbReference>
<gene>
    <name evidence="1" type="ORF">K432DRAFT_385445</name>
</gene>
<evidence type="ECO:0000313" key="1">
    <source>
        <dbReference type="EMBL" id="OCK76430.1"/>
    </source>
</evidence>
<reference evidence="1 2" key="1">
    <citation type="journal article" date="2016" name="Nat. Commun.">
        <title>Ectomycorrhizal ecology is imprinted in the genome of the dominant symbiotic fungus Cenococcum geophilum.</title>
        <authorList>
            <consortium name="DOE Joint Genome Institute"/>
            <person name="Peter M."/>
            <person name="Kohler A."/>
            <person name="Ohm R.A."/>
            <person name="Kuo A."/>
            <person name="Krutzmann J."/>
            <person name="Morin E."/>
            <person name="Arend M."/>
            <person name="Barry K.W."/>
            <person name="Binder M."/>
            <person name="Choi C."/>
            <person name="Clum A."/>
            <person name="Copeland A."/>
            <person name="Grisel N."/>
            <person name="Haridas S."/>
            <person name="Kipfer T."/>
            <person name="LaButti K."/>
            <person name="Lindquist E."/>
            <person name="Lipzen A."/>
            <person name="Maire R."/>
            <person name="Meier B."/>
            <person name="Mihaltcheva S."/>
            <person name="Molinier V."/>
            <person name="Murat C."/>
            <person name="Poggeler S."/>
            <person name="Quandt C.A."/>
            <person name="Sperisen C."/>
            <person name="Tritt A."/>
            <person name="Tisserant E."/>
            <person name="Crous P.W."/>
            <person name="Henrissat B."/>
            <person name="Nehls U."/>
            <person name="Egli S."/>
            <person name="Spatafora J.W."/>
            <person name="Grigoriev I.V."/>
            <person name="Martin F.M."/>
        </authorList>
    </citation>
    <scope>NUCLEOTIDE SEQUENCE [LARGE SCALE GENOMIC DNA]</scope>
    <source>
        <strain evidence="1 2">CBS 459.81</strain>
    </source>
</reference>
<sequence>MIATFGLLSISSPHLALLESHRLLQPSGTIGIAAWHTICWHTLGWNTLLSSANAAISWPQPYPTHNALFASLYADHTPSPITITT</sequence>
<dbReference type="Proteomes" id="UP000250266">
    <property type="component" value="Unassembled WGS sequence"/>
</dbReference>
<proteinExistence type="predicted"/>
<evidence type="ECO:0000313" key="2">
    <source>
        <dbReference type="Proteomes" id="UP000250266"/>
    </source>
</evidence>
<dbReference type="AlphaFoldDB" id="A0A8E2JBF3"/>
<organism evidence="1 2">
    <name type="scientific">Lepidopterella palustris CBS 459.81</name>
    <dbReference type="NCBI Taxonomy" id="1314670"/>
    <lineage>
        <taxon>Eukaryota</taxon>
        <taxon>Fungi</taxon>
        <taxon>Dikarya</taxon>
        <taxon>Ascomycota</taxon>
        <taxon>Pezizomycotina</taxon>
        <taxon>Dothideomycetes</taxon>
        <taxon>Pleosporomycetidae</taxon>
        <taxon>Mytilinidiales</taxon>
        <taxon>Argynnaceae</taxon>
        <taxon>Lepidopterella</taxon>
    </lineage>
</organism>
<accession>A0A8E2JBF3</accession>